<dbReference type="EMBL" id="BAABDE010000038">
    <property type="protein sequence ID" value="GAA3839924.1"/>
    <property type="molecule type" value="Genomic_DNA"/>
</dbReference>
<sequence length="125" mass="12919">MLRDIFLIALYAAIGAGVAGLHRVAALRLLRNRSVALSLAVVAAVAVAAMLAGTMLVSWAMLLSDHDLWVVTMVCSIAAVVSLAVALVLGRSVVKGNQALAEATRALGDEGRFTPPRTAPTAELS</sequence>
<keyword evidence="1" id="KW-0812">Transmembrane</keyword>
<evidence type="ECO:0000313" key="3">
    <source>
        <dbReference type="Proteomes" id="UP001501009"/>
    </source>
</evidence>
<organism evidence="2 3">
    <name type="scientific">Streptomyces coacervatus</name>
    <dbReference type="NCBI Taxonomy" id="647381"/>
    <lineage>
        <taxon>Bacteria</taxon>
        <taxon>Bacillati</taxon>
        <taxon>Actinomycetota</taxon>
        <taxon>Actinomycetes</taxon>
        <taxon>Kitasatosporales</taxon>
        <taxon>Streptomycetaceae</taxon>
        <taxon>Streptomyces</taxon>
    </lineage>
</organism>
<accession>A0ABP7JB85</accession>
<comment type="caution">
    <text evidence="2">The sequence shown here is derived from an EMBL/GenBank/DDBJ whole genome shotgun (WGS) entry which is preliminary data.</text>
</comment>
<gene>
    <name evidence="2" type="ORF">GCM10022403_085240</name>
</gene>
<protein>
    <submittedName>
        <fullName evidence="2">Uncharacterized protein</fullName>
    </submittedName>
</protein>
<name>A0ABP7JB85_9ACTN</name>
<keyword evidence="1" id="KW-1133">Transmembrane helix</keyword>
<feature type="transmembrane region" description="Helical" evidence="1">
    <location>
        <begin position="6"/>
        <end position="25"/>
    </location>
</feature>
<evidence type="ECO:0000313" key="2">
    <source>
        <dbReference type="EMBL" id="GAA3839924.1"/>
    </source>
</evidence>
<evidence type="ECO:0000256" key="1">
    <source>
        <dbReference type="SAM" id="Phobius"/>
    </source>
</evidence>
<proteinExistence type="predicted"/>
<keyword evidence="3" id="KW-1185">Reference proteome</keyword>
<dbReference type="Proteomes" id="UP001501009">
    <property type="component" value="Unassembled WGS sequence"/>
</dbReference>
<feature type="transmembrane region" description="Helical" evidence="1">
    <location>
        <begin position="37"/>
        <end position="62"/>
    </location>
</feature>
<feature type="transmembrane region" description="Helical" evidence="1">
    <location>
        <begin position="68"/>
        <end position="89"/>
    </location>
</feature>
<keyword evidence="1" id="KW-0472">Membrane</keyword>
<reference evidence="3" key="1">
    <citation type="journal article" date="2019" name="Int. J. Syst. Evol. Microbiol.">
        <title>The Global Catalogue of Microorganisms (GCM) 10K type strain sequencing project: providing services to taxonomists for standard genome sequencing and annotation.</title>
        <authorList>
            <consortium name="The Broad Institute Genomics Platform"/>
            <consortium name="The Broad Institute Genome Sequencing Center for Infectious Disease"/>
            <person name="Wu L."/>
            <person name="Ma J."/>
        </authorList>
    </citation>
    <scope>NUCLEOTIDE SEQUENCE [LARGE SCALE GENOMIC DNA]</scope>
    <source>
        <strain evidence="3">JCM 17138</strain>
    </source>
</reference>